<dbReference type="InterPro" id="IPR006091">
    <property type="entry name" value="Acyl-CoA_Oxase/DH_mid-dom"/>
</dbReference>
<comment type="similarity">
    <text evidence="2">Belongs to the acyl-CoA dehydrogenase family.</text>
</comment>
<dbReference type="InterPro" id="IPR009075">
    <property type="entry name" value="AcylCo_DH/oxidase_C"/>
</dbReference>
<evidence type="ECO:0000256" key="3">
    <source>
        <dbReference type="ARBA" id="ARBA00022617"/>
    </source>
</evidence>
<dbReference type="Pfam" id="PF02771">
    <property type="entry name" value="Acyl-CoA_dh_N"/>
    <property type="match status" value="1"/>
</dbReference>
<dbReference type="Pfam" id="PF02770">
    <property type="entry name" value="Acyl-CoA_dh_M"/>
    <property type="match status" value="1"/>
</dbReference>
<dbReference type="Proteomes" id="UP000237144">
    <property type="component" value="Unassembled WGS sequence"/>
</dbReference>
<gene>
    <name evidence="10" type="ORF">BMF94_5158</name>
</gene>
<dbReference type="EMBL" id="PJQD01000072">
    <property type="protein sequence ID" value="POY71797.1"/>
    <property type="molecule type" value="Genomic_DNA"/>
</dbReference>
<dbReference type="AlphaFoldDB" id="A0A2S5B4U5"/>
<reference evidence="10 11" key="1">
    <citation type="journal article" date="2018" name="Front. Microbiol.">
        <title>Prospects for Fungal Bioremediation of Acidic Radioactive Waste Sites: Characterization and Genome Sequence of Rhodotorula taiwanensis MD1149.</title>
        <authorList>
            <person name="Tkavc R."/>
            <person name="Matrosova V.Y."/>
            <person name="Grichenko O.E."/>
            <person name="Gostincar C."/>
            <person name="Volpe R.P."/>
            <person name="Klimenkova P."/>
            <person name="Gaidamakova E.K."/>
            <person name="Zhou C.E."/>
            <person name="Stewart B.J."/>
            <person name="Lyman M.G."/>
            <person name="Malfatti S.A."/>
            <person name="Rubinfeld B."/>
            <person name="Courtot M."/>
            <person name="Singh J."/>
            <person name="Dalgard C.L."/>
            <person name="Hamilton T."/>
            <person name="Frey K.G."/>
            <person name="Gunde-Cimerman N."/>
            <person name="Dugan L."/>
            <person name="Daly M.J."/>
        </authorList>
    </citation>
    <scope>NUCLEOTIDE SEQUENCE [LARGE SCALE GENOMIC DNA]</scope>
    <source>
        <strain evidence="10 11">MD1149</strain>
    </source>
</reference>
<dbReference type="GO" id="GO:0046872">
    <property type="term" value="F:metal ion binding"/>
    <property type="evidence" value="ECO:0007669"/>
    <property type="project" value="UniProtKB-KW"/>
</dbReference>
<dbReference type="Gene3D" id="1.20.140.10">
    <property type="entry name" value="Butyryl-CoA Dehydrogenase, subunit A, domain 3"/>
    <property type="match status" value="1"/>
</dbReference>
<evidence type="ECO:0000256" key="6">
    <source>
        <dbReference type="ARBA" id="ARBA00022827"/>
    </source>
</evidence>
<dbReference type="Gene3D" id="1.10.540.10">
    <property type="entry name" value="Acyl-CoA dehydrogenase/oxidase, N-terminal domain"/>
    <property type="match status" value="1"/>
</dbReference>
<dbReference type="InterPro" id="IPR037069">
    <property type="entry name" value="AcylCoA_DH/ox_N_sf"/>
</dbReference>
<dbReference type="InterPro" id="IPR018506">
    <property type="entry name" value="Cyt_B5_heme-BS"/>
</dbReference>
<dbReference type="InterPro" id="IPR009100">
    <property type="entry name" value="AcylCoA_DH/oxidase_NM_dom_sf"/>
</dbReference>
<name>A0A2S5B4U5_9BASI</name>
<keyword evidence="4" id="KW-0285">Flavoprotein</keyword>
<comment type="caution">
    <text evidence="10">The sequence shown here is derived from an EMBL/GenBank/DDBJ whole genome shotgun (WGS) entry which is preliminary data.</text>
</comment>
<dbReference type="SUPFAM" id="SSF56645">
    <property type="entry name" value="Acyl-CoA dehydrogenase NM domain-like"/>
    <property type="match status" value="1"/>
</dbReference>
<feature type="domain" description="Cytochrome b5 heme-binding" evidence="9">
    <location>
        <begin position="2"/>
        <end position="79"/>
    </location>
</feature>
<evidence type="ECO:0000256" key="8">
    <source>
        <dbReference type="ARBA" id="ARBA00023004"/>
    </source>
</evidence>
<dbReference type="PROSITE" id="PS00191">
    <property type="entry name" value="CYTOCHROME_B5_1"/>
    <property type="match status" value="1"/>
</dbReference>
<dbReference type="PANTHER" id="PTHR48083">
    <property type="entry name" value="MEDIUM-CHAIN SPECIFIC ACYL-COA DEHYDROGENASE, MITOCHONDRIAL-RELATED"/>
    <property type="match status" value="1"/>
</dbReference>
<keyword evidence="6" id="KW-0274">FAD</keyword>
<evidence type="ECO:0000313" key="11">
    <source>
        <dbReference type="Proteomes" id="UP000237144"/>
    </source>
</evidence>
<dbReference type="InterPro" id="IPR013786">
    <property type="entry name" value="AcylCoA_DH/ox_N"/>
</dbReference>
<keyword evidence="5" id="KW-0479">Metal-binding</keyword>
<dbReference type="Pfam" id="PF00173">
    <property type="entry name" value="Cyt-b5"/>
    <property type="match status" value="1"/>
</dbReference>
<dbReference type="InterPro" id="IPR050741">
    <property type="entry name" value="Acyl-CoA_dehydrogenase"/>
</dbReference>
<dbReference type="PROSITE" id="PS50255">
    <property type="entry name" value="CYTOCHROME_B5_2"/>
    <property type="match status" value="1"/>
</dbReference>
<dbReference type="GO" id="GO:0008843">
    <property type="term" value="F:endochitinase activity"/>
    <property type="evidence" value="ECO:0007669"/>
    <property type="project" value="UniProtKB-EC"/>
</dbReference>
<dbReference type="SMART" id="SM01117">
    <property type="entry name" value="Cyt-b5"/>
    <property type="match status" value="1"/>
</dbReference>
<dbReference type="SUPFAM" id="SSF55856">
    <property type="entry name" value="Cytochrome b5-like heme/steroid binding domain"/>
    <property type="match status" value="1"/>
</dbReference>
<proteinExistence type="inferred from homology"/>
<evidence type="ECO:0000256" key="2">
    <source>
        <dbReference type="ARBA" id="ARBA00009347"/>
    </source>
</evidence>
<keyword evidence="10" id="KW-0326">Glycosidase</keyword>
<evidence type="ECO:0000256" key="7">
    <source>
        <dbReference type="ARBA" id="ARBA00023002"/>
    </source>
</evidence>
<dbReference type="STRING" id="741276.A0A2S5B4U5"/>
<dbReference type="OrthoDB" id="2588832at2759"/>
<dbReference type="SUPFAM" id="SSF47203">
    <property type="entry name" value="Acyl-CoA dehydrogenase C-terminal domain-like"/>
    <property type="match status" value="1"/>
</dbReference>
<dbReference type="GO" id="GO:0050660">
    <property type="term" value="F:flavin adenine dinucleotide binding"/>
    <property type="evidence" value="ECO:0007669"/>
    <property type="project" value="InterPro"/>
</dbReference>
<evidence type="ECO:0000256" key="1">
    <source>
        <dbReference type="ARBA" id="ARBA00001974"/>
    </source>
</evidence>
<dbReference type="GO" id="GO:0003995">
    <property type="term" value="F:acyl-CoA dehydrogenase activity"/>
    <property type="evidence" value="ECO:0007669"/>
    <property type="project" value="TreeGrafter"/>
</dbReference>
<keyword evidence="7" id="KW-0560">Oxidoreductase</keyword>
<evidence type="ECO:0000256" key="4">
    <source>
        <dbReference type="ARBA" id="ARBA00022630"/>
    </source>
</evidence>
<dbReference type="EC" id="3.2.1.14" evidence="10"/>
<dbReference type="InterPro" id="IPR036400">
    <property type="entry name" value="Cyt_B5-like_heme/steroid_sf"/>
</dbReference>
<dbReference type="PRINTS" id="PR00363">
    <property type="entry name" value="CYTOCHROMEB5"/>
</dbReference>
<evidence type="ECO:0000259" key="9">
    <source>
        <dbReference type="PROSITE" id="PS50255"/>
    </source>
</evidence>
<keyword evidence="11" id="KW-1185">Reference proteome</keyword>
<dbReference type="PANTHER" id="PTHR48083:SF28">
    <property type="entry name" value="ACYL-COA DEHYDROGENASE FAMILY PROTEIN (AFU_ORTHOLOGUE AFUA_6G10880)-RELATED"/>
    <property type="match status" value="1"/>
</dbReference>
<protein>
    <submittedName>
        <fullName evidence="10">Putative Chitinase</fullName>
        <ecNumber evidence="10">3.2.1.14</ecNumber>
    </submittedName>
</protein>
<dbReference type="Gene3D" id="3.10.120.10">
    <property type="entry name" value="Cytochrome b5-like heme/steroid binding domain"/>
    <property type="match status" value="1"/>
</dbReference>
<dbReference type="InterPro" id="IPR001199">
    <property type="entry name" value="Cyt_B5-like_heme/steroid-bd"/>
</dbReference>
<dbReference type="FunFam" id="3.10.120.10:FF:000007">
    <property type="entry name" value="Sulfite oxidase, mitochondrial"/>
    <property type="match status" value="1"/>
</dbReference>
<dbReference type="GO" id="GO:0020037">
    <property type="term" value="F:heme binding"/>
    <property type="evidence" value="ECO:0007669"/>
    <property type="project" value="InterPro"/>
</dbReference>
<dbReference type="InterPro" id="IPR046373">
    <property type="entry name" value="Acyl-CoA_Oxase/DH_mid-dom_sf"/>
</dbReference>
<dbReference type="InterPro" id="IPR036250">
    <property type="entry name" value="AcylCo_DH-like_C"/>
</dbReference>
<evidence type="ECO:0000256" key="5">
    <source>
        <dbReference type="ARBA" id="ARBA00022723"/>
    </source>
</evidence>
<dbReference type="Gene3D" id="2.40.110.10">
    <property type="entry name" value="Butyryl-CoA Dehydrogenase, subunit A, domain 2"/>
    <property type="match status" value="1"/>
</dbReference>
<evidence type="ECO:0000313" key="10">
    <source>
        <dbReference type="EMBL" id="POY71797.1"/>
    </source>
</evidence>
<keyword evidence="8" id="KW-0408">Iron</keyword>
<dbReference type="GO" id="GO:0005737">
    <property type="term" value="C:cytoplasm"/>
    <property type="evidence" value="ECO:0007669"/>
    <property type="project" value="TreeGrafter"/>
</dbReference>
<sequence>MVKTYTLKQVAEHASVDKGAWIVIDGAVYDVTSFLSEHPGGKKILLAQAGKDATEKFWQFHSKKVLDEQAKPLLIGQIGNEGHSSDQVKDFEDAVLAKIETAEQVPAEAAAEEDEDTTYFGDLVPFGDPQWYQDWASPYYNDSHRKVRSAMRKFTDTWLTPNALAWDQAKEIPPEEYKRIANAGILAGVAAGATGWPTEYAQGIPVPGGIEPEEWDAFHNLIVIDELSRCGSGGILYGLLGGFGISIGPIMHAGSDDLRRRIVPALLRGEKRSCLAITEPEGGSDVANIVTEAKKTEDGKHYIVNGVKKWITGGVKSDFFVTAVRTGAKGMGGISLVVIERSEGVTTRKMDCMGVWASGTSYVTLEDVKVPVANILGRENKGFPVIMSNFNGERAGIAIQANRFARVCLEESIKYANKRKTFGKKLIEHPVIRAKLASMSQKVEATHAWIETVVYQSTQYDAETITVRGGGTMALLKAAATETFEFCAREACQIFGGLAYSRGGQGEKIERLYRDAKAYSIPGGSFEIMQDLGIRQSVKIAEIMGAKL</sequence>
<dbReference type="GO" id="GO:0033539">
    <property type="term" value="P:fatty acid beta-oxidation using acyl-CoA dehydrogenase"/>
    <property type="evidence" value="ECO:0007669"/>
    <property type="project" value="TreeGrafter"/>
</dbReference>
<organism evidence="10 11">
    <name type="scientific">Rhodotorula taiwanensis</name>
    <dbReference type="NCBI Taxonomy" id="741276"/>
    <lineage>
        <taxon>Eukaryota</taxon>
        <taxon>Fungi</taxon>
        <taxon>Dikarya</taxon>
        <taxon>Basidiomycota</taxon>
        <taxon>Pucciniomycotina</taxon>
        <taxon>Microbotryomycetes</taxon>
        <taxon>Sporidiobolales</taxon>
        <taxon>Sporidiobolaceae</taxon>
        <taxon>Rhodotorula</taxon>
    </lineage>
</organism>
<keyword evidence="10" id="KW-0378">Hydrolase</keyword>
<keyword evidence="3" id="KW-0349">Heme</keyword>
<accession>A0A2S5B4U5</accession>
<comment type="cofactor">
    <cofactor evidence="1">
        <name>FAD</name>
        <dbReference type="ChEBI" id="CHEBI:57692"/>
    </cofactor>
</comment>
<dbReference type="Pfam" id="PF00441">
    <property type="entry name" value="Acyl-CoA_dh_1"/>
    <property type="match status" value="1"/>
</dbReference>